<gene>
    <name evidence="1" type="ORF">RDB_LOCUS144961</name>
</gene>
<evidence type="ECO:0000313" key="1">
    <source>
        <dbReference type="EMBL" id="CAE6458156.1"/>
    </source>
</evidence>
<name>A0A8H3GMJ7_9AGAM</name>
<dbReference type="AlphaFoldDB" id="A0A8H3GMJ7"/>
<sequence length="90" mass="10133">MGLLDAGHFALLREIGHICGKYRVDSAHLAIGARHLDTPLLASLGQWCKHVFDAAVEKFMPEFALTVRIRLTVQFHYWRLGMLPIVAYTG</sequence>
<dbReference type="EMBL" id="CAJMWW010000215">
    <property type="protein sequence ID" value="CAE6458156.1"/>
    <property type="molecule type" value="Genomic_DNA"/>
</dbReference>
<reference evidence="1" key="1">
    <citation type="submission" date="2021-01" db="EMBL/GenBank/DDBJ databases">
        <authorList>
            <person name="Kaushik A."/>
        </authorList>
    </citation>
    <scope>NUCLEOTIDE SEQUENCE</scope>
    <source>
        <strain evidence="1">AG3-T5</strain>
    </source>
</reference>
<accession>A0A8H3GMJ7</accession>
<evidence type="ECO:0000313" key="2">
    <source>
        <dbReference type="Proteomes" id="UP000663841"/>
    </source>
</evidence>
<proteinExistence type="predicted"/>
<dbReference type="Proteomes" id="UP000663841">
    <property type="component" value="Unassembled WGS sequence"/>
</dbReference>
<comment type="caution">
    <text evidence="1">The sequence shown here is derived from an EMBL/GenBank/DDBJ whole genome shotgun (WGS) entry which is preliminary data.</text>
</comment>
<protein>
    <submittedName>
        <fullName evidence="1">Uncharacterized protein</fullName>
    </submittedName>
</protein>
<organism evidence="1 2">
    <name type="scientific">Rhizoctonia solani</name>
    <dbReference type="NCBI Taxonomy" id="456999"/>
    <lineage>
        <taxon>Eukaryota</taxon>
        <taxon>Fungi</taxon>
        <taxon>Dikarya</taxon>
        <taxon>Basidiomycota</taxon>
        <taxon>Agaricomycotina</taxon>
        <taxon>Agaricomycetes</taxon>
        <taxon>Cantharellales</taxon>
        <taxon>Ceratobasidiaceae</taxon>
        <taxon>Rhizoctonia</taxon>
    </lineage>
</organism>